<dbReference type="Proteomes" id="UP000248349">
    <property type="component" value="Unassembled WGS sequence"/>
</dbReference>
<feature type="region of interest" description="Disordered" evidence="2">
    <location>
        <begin position="569"/>
        <end position="593"/>
    </location>
</feature>
<keyword evidence="4" id="KW-1185">Reference proteome</keyword>
<evidence type="ECO:0000313" key="3">
    <source>
        <dbReference type="EMBL" id="PYH46219.1"/>
    </source>
</evidence>
<evidence type="ECO:0000256" key="2">
    <source>
        <dbReference type="SAM" id="MobiDB-lite"/>
    </source>
</evidence>
<dbReference type="STRING" id="1450539.A0A318ZFL2"/>
<sequence>MSERSFQSVKSTPSQSSSTTLSGASSRNYASTQTSHPAQSPTASTLSRPSKSPRVTNRNKSAACPPPPAGVPPHVNTIGPERRPSGSQGSSDFDGVITTLRVMKEKSDASERAQVAHITTLSAELREEKKKNQELLLRLGGRDQTIAELRGKVKTAHEKVETAHKSAQKLRDELGECEAKNRVFQGQISEQRDRIADLKVSCEHGLDTVSRLQKEMKEHKVTEEKKGKELEKKLQASEQKTVELEQALTQQKTLAAEECKALRKQLADTEAREDLLKKYEITRRNAREAERRDLARLRRQHDELQQRLHTAQGVIDTLSLEKEILTREKNESLSQRLEEQVHNLQAVTNHSRESLQQHRENHNDLLAGFLASLEHILGDTLGQQDHKAGIAEETLAALADIQHNSLLTQSKVQDISTGLDERFLELNKNVCQTMENILESRLHPLESTMEEIHGHLLSKDDRNEKAALDGLECPSIHGLMGLVEEYEAMDDHAGKEPAEPTANPKKSYLCVRIPLASTSSTQDVFTDYQPDCTDELVSATAKATSTTQTGVDGKPIKSPDEVYRSGSNVDWVRRAGQQDRAMSVPSPLMSRNP</sequence>
<feature type="compositionally biased region" description="Polar residues" evidence="2">
    <location>
        <begin position="27"/>
        <end position="60"/>
    </location>
</feature>
<dbReference type="GeneID" id="37078558"/>
<proteinExistence type="predicted"/>
<dbReference type="RefSeq" id="XP_025432201.1">
    <property type="nucleotide sequence ID" value="XM_025577329.1"/>
</dbReference>
<accession>A0A318ZFL2</accession>
<gene>
    <name evidence="3" type="ORF">BP01DRAFT_381856</name>
</gene>
<feature type="coiled-coil region" evidence="1">
    <location>
        <begin position="220"/>
        <end position="347"/>
    </location>
</feature>
<evidence type="ECO:0000256" key="1">
    <source>
        <dbReference type="SAM" id="Coils"/>
    </source>
</evidence>
<organism evidence="3 4">
    <name type="scientific">Aspergillus saccharolyticus JOP 1030-1</name>
    <dbReference type="NCBI Taxonomy" id="1450539"/>
    <lineage>
        <taxon>Eukaryota</taxon>
        <taxon>Fungi</taxon>
        <taxon>Dikarya</taxon>
        <taxon>Ascomycota</taxon>
        <taxon>Pezizomycotina</taxon>
        <taxon>Eurotiomycetes</taxon>
        <taxon>Eurotiomycetidae</taxon>
        <taxon>Eurotiales</taxon>
        <taxon>Aspergillaceae</taxon>
        <taxon>Aspergillus</taxon>
        <taxon>Aspergillus subgen. Circumdati</taxon>
    </lineage>
</organism>
<name>A0A318ZFL2_9EURO</name>
<feature type="coiled-coil region" evidence="1">
    <location>
        <begin position="118"/>
        <end position="180"/>
    </location>
</feature>
<dbReference type="EMBL" id="KZ821228">
    <property type="protein sequence ID" value="PYH46219.1"/>
    <property type="molecule type" value="Genomic_DNA"/>
</dbReference>
<evidence type="ECO:0000313" key="4">
    <source>
        <dbReference type="Proteomes" id="UP000248349"/>
    </source>
</evidence>
<keyword evidence="1" id="KW-0175">Coiled coil</keyword>
<feature type="region of interest" description="Disordered" evidence="2">
    <location>
        <begin position="1"/>
        <end position="95"/>
    </location>
</feature>
<dbReference type="AlphaFoldDB" id="A0A318ZFL2"/>
<feature type="compositionally biased region" description="Low complexity" evidence="2">
    <location>
        <begin position="1"/>
        <end position="26"/>
    </location>
</feature>
<reference evidence="3 4" key="1">
    <citation type="submission" date="2016-12" db="EMBL/GenBank/DDBJ databases">
        <title>The genomes of Aspergillus section Nigri reveals drivers in fungal speciation.</title>
        <authorList>
            <consortium name="DOE Joint Genome Institute"/>
            <person name="Vesth T.C."/>
            <person name="Nybo J."/>
            <person name="Theobald S."/>
            <person name="Brandl J."/>
            <person name="Frisvad J.C."/>
            <person name="Nielsen K.F."/>
            <person name="Lyhne E.K."/>
            <person name="Kogle M.E."/>
            <person name="Kuo A."/>
            <person name="Riley R."/>
            <person name="Clum A."/>
            <person name="Nolan M."/>
            <person name="Lipzen A."/>
            <person name="Salamov A."/>
            <person name="Henrissat B."/>
            <person name="Wiebenga A."/>
            <person name="De Vries R.P."/>
            <person name="Grigoriev I.V."/>
            <person name="Mortensen U.H."/>
            <person name="Andersen M.R."/>
            <person name="Baker S.E."/>
        </authorList>
    </citation>
    <scope>NUCLEOTIDE SEQUENCE [LARGE SCALE GENOMIC DNA]</scope>
    <source>
        <strain evidence="3 4">JOP 1030-1</strain>
    </source>
</reference>
<protein>
    <submittedName>
        <fullName evidence="3">Uncharacterized protein</fullName>
    </submittedName>
</protein>